<dbReference type="Proteomes" id="UP000199180">
    <property type="component" value="Unassembled WGS sequence"/>
</dbReference>
<dbReference type="Pfam" id="PF02470">
    <property type="entry name" value="MlaD"/>
    <property type="match status" value="1"/>
</dbReference>
<keyword evidence="1" id="KW-0812">Transmembrane</keyword>
<evidence type="ECO:0000256" key="1">
    <source>
        <dbReference type="SAM" id="Phobius"/>
    </source>
</evidence>
<dbReference type="RefSeq" id="WP_175479846.1">
    <property type="nucleotide sequence ID" value="NZ_FOHO01000004.1"/>
</dbReference>
<dbReference type="AlphaFoldDB" id="A0A1I0DMG3"/>
<name>A0A1I0DMG3_9RHOB</name>
<keyword evidence="4" id="KW-1185">Reference proteome</keyword>
<evidence type="ECO:0000313" key="4">
    <source>
        <dbReference type="Proteomes" id="UP000199180"/>
    </source>
</evidence>
<keyword evidence="1" id="KW-1133">Transmembrane helix</keyword>
<sequence length="380" mass="39860">METKANYLLIGAFTLAGFVGLLGLLMWFAGHEANRQYEYYQVMFPEISGISAGTQVQFSGVPTGQIVDLSLEENGQVLVRLELRQGTPVRTSSVATMVPQGITGLSILSISSGTPRAPLLREVRDEPEPRIIAGRSVLDSITQSGPELVDQLSQAATRLNDLLSDENRDHVGSILGNVDSASGQLEESISAISDAVSGISDVAEALDEFAGQFDGLAPRLETALDAATDAARQVEQTGAALSDVDYAGLSQEAQGLVGDLRAMLGSEDAGELPRNLSETLKAASALLRDMQDSGTVANLNASLQSVANAAEDLENGIGPLLSRFGRAADNIARAAQAFGDGGALQVDLRKMTREIAKAAAAVGATARDIQRNPNSLLLGR</sequence>
<evidence type="ECO:0000259" key="2">
    <source>
        <dbReference type="Pfam" id="PF02470"/>
    </source>
</evidence>
<keyword evidence="1" id="KW-0472">Membrane</keyword>
<gene>
    <name evidence="3" type="ORF">SAMN04489858_104214</name>
</gene>
<dbReference type="PANTHER" id="PTHR36698:SF3">
    <property type="entry name" value="ABC-TYPE TRANSPORT AUXILIARY LIPOPROTEIN COMPONENT DOMAIN-CONTAINING PROTEIN"/>
    <property type="match status" value="1"/>
</dbReference>
<evidence type="ECO:0000313" key="3">
    <source>
        <dbReference type="EMBL" id="SET33676.1"/>
    </source>
</evidence>
<dbReference type="STRING" id="364199.SAMN04489858_104214"/>
<protein>
    <submittedName>
        <fullName evidence="3">Phospholipid/cholesterol/gamma-HCH transport system substrate-binding protein</fullName>
    </submittedName>
</protein>
<accession>A0A1I0DMG3</accession>
<feature type="transmembrane region" description="Helical" evidence="1">
    <location>
        <begin position="7"/>
        <end position="29"/>
    </location>
</feature>
<dbReference type="PANTHER" id="PTHR36698">
    <property type="entry name" value="BLL5892 PROTEIN"/>
    <property type="match status" value="1"/>
</dbReference>
<feature type="domain" description="Mce/MlaD" evidence="2">
    <location>
        <begin position="37"/>
        <end position="113"/>
    </location>
</feature>
<dbReference type="EMBL" id="FOHO01000004">
    <property type="protein sequence ID" value="SET33676.1"/>
    <property type="molecule type" value="Genomic_DNA"/>
</dbReference>
<organism evidence="3 4">
    <name type="scientific">Paracoccus homiensis</name>
    <dbReference type="NCBI Taxonomy" id="364199"/>
    <lineage>
        <taxon>Bacteria</taxon>
        <taxon>Pseudomonadati</taxon>
        <taxon>Pseudomonadota</taxon>
        <taxon>Alphaproteobacteria</taxon>
        <taxon>Rhodobacterales</taxon>
        <taxon>Paracoccaceae</taxon>
        <taxon>Paracoccus</taxon>
    </lineage>
</organism>
<dbReference type="InterPro" id="IPR003399">
    <property type="entry name" value="Mce/MlaD"/>
</dbReference>
<proteinExistence type="predicted"/>
<reference evidence="3 4" key="1">
    <citation type="submission" date="2016-10" db="EMBL/GenBank/DDBJ databases">
        <authorList>
            <person name="de Groot N.N."/>
        </authorList>
    </citation>
    <scope>NUCLEOTIDE SEQUENCE [LARGE SCALE GENOMIC DNA]</scope>
    <source>
        <strain evidence="3 4">DSM 17862</strain>
    </source>
</reference>